<organism evidence="2 4">
    <name type="scientific">Trichuris suis</name>
    <name type="common">pig whipworm</name>
    <dbReference type="NCBI Taxonomy" id="68888"/>
    <lineage>
        <taxon>Eukaryota</taxon>
        <taxon>Metazoa</taxon>
        <taxon>Ecdysozoa</taxon>
        <taxon>Nematoda</taxon>
        <taxon>Enoplea</taxon>
        <taxon>Dorylaimia</taxon>
        <taxon>Trichinellida</taxon>
        <taxon>Trichuridae</taxon>
        <taxon>Trichuris</taxon>
    </lineage>
</organism>
<dbReference type="EMBL" id="KL367509">
    <property type="protein sequence ID" value="KFD67941.1"/>
    <property type="molecule type" value="Genomic_DNA"/>
</dbReference>
<evidence type="ECO:0000313" key="2">
    <source>
        <dbReference type="EMBL" id="KFD56375.1"/>
    </source>
</evidence>
<feature type="signal peptide" evidence="1">
    <location>
        <begin position="1"/>
        <end position="16"/>
    </location>
</feature>
<feature type="chain" id="PRO_5010405268" evidence="1">
    <location>
        <begin position="17"/>
        <end position="393"/>
    </location>
</feature>
<name>A0A085MGM9_9BILA</name>
<gene>
    <name evidence="2" type="ORF">M513_02830</name>
    <name evidence="3" type="ORF">M514_02830</name>
</gene>
<proteinExistence type="predicted"/>
<sequence>MLRTWMTICLISYATAESEGITTELAVQWVVKCEILSCGNQTSEMLTCLEKQRKSCKTNYLSCVQPCSRKMIREQTEEKKIASDKKRQFGIQTALPEFAGLLFDFPESLEHCDLKSCRSQASSLLSYLVSPVSYYKDWGADEFKNYAICMKACLKELKQRGITVVVMQPLANPSPSSDQSVPWKPPEVDPRVKGLSYQDIHPTQELQVPERPMENQVKNKIQKLREYVQAKDRTVETSPSPQRYQLPPFVKKYEVHQPSVQQQTFGRIPYTHNVNIPGRLQYTPSHQGPHRQQSGTKFEVYRPSVQQERVPHTHFTPTRHEHSTQLFHVPERSHPSLVNQQGSDRRASRMQDKSYGSVIQPAHPSVLDRFKEGNFYVNKKRDQIRVPRSSIFK</sequence>
<reference evidence="2 4" key="1">
    <citation type="journal article" date="2014" name="Nat. Genet.">
        <title>Genome and transcriptome of the porcine whipworm Trichuris suis.</title>
        <authorList>
            <person name="Jex A.R."/>
            <person name="Nejsum P."/>
            <person name="Schwarz E.M."/>
            <person name="Hu L."/>
            <person name="Young N.D."/>
            <person name="Hall R.S."/>
            <person name="Korhonen P.K."/>
            <person name="Liao S."/>
            <person name="Thamsborg S."/>
            <person name="Xia J."/>
            <person name="Xu P."/>
            <person name="Wang S."/>
            <person name="Scheerlinck J.P."/>
            <person name="Hofmann A."/>
            <person name="Sternberg P.W."/>
            <person name="Wang J."/>
            <person name="Gasser R.B."/>
        </authorList>
    </citation>
    <scope>NUCLEOTIDE SEQUENCE [LARGE SCALE GENOMIC DNA]</scope>
    <source>
        <strain evidence="3">DCEP-RM93F</strain>
        <strain evidence="2">DCEP-RM93M</strain>
    </source>
</reference>
<evidence type="ECO:0000256" key="1">
    <source>
        <dbReference type="SAM" id="SignalP"/>
    </source>
</evidence>
<protein>
    <submittedName>
        <fullName evidence="2">Uncharacterized protein</fullName>
    </submittedName>
</protein>
<keyword evidence="1" id="KW-0732">Signal</keyword>
<evidence type="ECO:0000313" key="3">
    <source>
        <dbReference type="EMBL" id="KFD67941.1"/>
    </source>
</evidence>
<dbReference type="Proteomes" id="UP000030758">
    <property type="component" value="Unassembled WGS sequence"/>
</dbReference>
<dbReference type="Proteomes" id="UP000030764">
    <property type="component" value="Unassembled WGS sequence"/>
</dbReference>
<dbReference type="AlphaFoldDB" id="A0A085MGM9"/>
<evidence type="ECO:0000313" key="4">
    <source>
        <dbReference type="Proteomes" id="UP000030764"/>
    </source>
</evidence>
<accession>A0A085MGM9</accession>
<keyword evidence="4" id="KW-1185">Reference proteome</keyword>
<dbReference type="EMBL" id="KL363194">
    <property type="protein sequence ID" value="KFD56375.1"/>
    <property type="molecule type" value="Genomic_DNA"/>
</dbReference>